<feature type="domain" description="SLH" evidence="3">
    <location>
        <begin position="1095"/>
        <end position="1158"/>
    </location>
</feature>
<comment type="subcellular location">
    <subcellularLocation>
        <location evidence="1">Cell envelope</location>
    </subcellularLocation>
</comment>
<dbReference type="EMBL" id="MDER01000012">
    <property type="protein sequence ID" value="ODP30312.1"/>
    <property type="molecule type" value="Genomic_DNA"/>
</dbReference>
<dbReference type="Pfam" id="PF07484">
    <property type="entry name" value="Collar"/>
    <property type="match status" value="3"/>
</dbReference>
<evidence type="ECO:0000256" key="2">
    <source>
        <dbReference type="SAM" id="Phobius"/>
    </source>
</evidence>
<dbReference type="Gene3D" id="2.60.40.4270">
    <property type="entry name" value="Listeria-Bacteroides repeat domain"/>
    <property type="match status" value="5"/>
</dbReference>
<evidence type="ECO:0000259" key="3">
    <source>
        <dbReference type="PROSITE" id="PS51272"/>
    </source>
</evidence>
<organism evidence="4 5">
    <name type="scientific">Paenibacillus nuruki</name>
    <dbReference type="NCBI Taxonomy" id="1886670"/>
    <lineage>
        <taxon>Bacteria</taxon>
        <taxon>Bacillati</taxon>
        <taxon>Bacillota</taxon>
        <taxon>Bacilli</taxon>
        <taxon>Bacillales</taxon>
        <taxon>Paenibacillaceae</taxon>
        <taxon>Paenibacillus</taxon>
    </lineage>
</organism>
<feature type="domain" description="SLH" evidence="3">
    <location>
        <begin position="1160"/>
        <end position="1214"/>
    </location>
</feature>
<keyword evidence="2" id="KW-0472">Membrane</keyword>
<keyword evidence="5" id="KW-1185">Reference proteome</keyword>
<dbReference type="InterPro" id="IPR051465">
    <property type="entry name" value="Cell_Envelope_Struct_Comp"/>
</dbReference>
<keyword evidence="2" id="KW-1133">Transmembrane helix</keyword>
<dbReference type="Pfam" id="PF00395">
    <property type="entry name" value="SLH"/>
    <property type="match status" value="3"/>
</dbReference>
<dbReference type="InterPro" id="IPR001119">
    <property type="entry name" value="SLH_dom"/>
</dbReference>
<evidence type="ECO:0000313" key="4">
    <source>
        <dbReference type="EMBL" id="ODP30312.1"/>
    </source>
</evidence>
<dbReference type="AlphaFoldDB" id="A0A1E3L911"/>
<dbReference type="InterPro" id="IPR042229">
    <property type="entry name" value="Listeria/Bacterioides_rpt_sf"/>
</dbReference>
<keyword evidence="2" id="KW-0812">Transmembrane</keyword>
<dbReference type="RefSeq" id="WP_083243286.1">
    <property type="nucleotide sequence ID" value="NZ_MDER01000012.1"/>
</dbReference>
<proteinExistence type="predicted"/>
<name>A0A1E3L911_9BACL</name>
<dbReference type="Gene3D" id="2.60.40.3440">
    <property type="match status" value="1"/>
</dbReference>
<dbReference type="SUPFAM" id="SSF88874">
    <property type="entry name" value="Receptor-binding domain of short tail fibre protein gp12"/>
    <property type="match status" value="3"/>
</dbReference>
<dbReference type="NCBIfam" id="TIGR02543">
    <property type="entry name" value="List_Bact_rpt"/>
    <property type="match status" value="5"/>
</dbReference>
<comment type="caution">
    <text evidence="4">The sequence shown here is derived from an EMBL/GenBank/DDBJ whole genome shotgun (WGS) entry which is preliminary data.</text>
</comment>
<dbReference type="InterPro" id="IPR011083">
    <property type="entry name" value="Phage_tail_collar_dom"/>
</dbReference>
<protein>
    <submittedName>
        <fullName evidence="4">Putative Gly-rich membrane protein</fullName>
    </submittedName>
</protein>
<dbReference type="Pfam" id="PF17963">
    <property type="entry name" value="Big_9"/>
    <property type="match status" value="1"/>
</dbReference>
<dbReference type="Pfam" id="PF09479">
    <property type="entry name" value="Flg_new"/>
    <property type="match status" value="5"/>
</dbReference>
<accession>A0A1E3L911</accession>
<dbReference type="PANTHER" id="PTHR43308">
    <property type="entry name" value="OUTER MEMBRANE PROTEIN ALPHA-RELATED"/>
    <property type="match status" value="1"/>
</dbReference>
<gene>
    <name evidence="4" type="ORF">PTI45_00245</name>
</gene>
<feature type="transmembrane region" description="Helical" evidence="2">
    <location>
        <begin position="18"/>
        <end position="37"/>
    </location>
</feature>
<dbReference type="PROSITE" id="PS51272">
    <property type="entry name" value="SLH"/>
    <property type="match status" value="3"/>
</dbReference>
<dbReference type="Gene3D" id="2.60.220.30">
    <property type="match status" value="1"/>
</dbReference>
<evidence type="ECO:0000256" key="1">
    <source>
        <dbReference type="ARBA" id="ARBA00004196"/>
    </source>
</evidence>
<dbReference type="InterPro" id="IPR013378">
    <property type="entry name" value="InlB-like_B-rpt"/>
</dbReference>
<reference evidence="4 5" key="1">
    <citation type="submission" date="2016-08" db="EMBL/GenBank/DDBJ databases">
        <title>Genome sequencing of Paenibacillus sp. TI45-13ar, isolated from Korean traditional nuruk.</title>
        <authorList>
            <person name="Kim S.-J."/>
        </authorList>
    </citation>
    <scope>NUCLEOTIDE SEQUENCE [LARGE SCALE GENOMIC DNA]</scope>
    <source>
        <strain evidence="4 5">TI45-13ar</strain>
    </source>
</reference>
<dbReference type="PANTHER" id="PTHR43308:SF5">
    <property type="entry name" value="S-LAYER PROTEIN _ PEPTIDOGLYCAN ENDO-BETA-N-ACETYLGLUCOSAMINIDASE"/>
    <property type="match status" value="1"/>
</dbReference>
<dbReference type="PATRIC" id="fig|1886670.3.peg.255"/>
<dbReference type="Gene3D" id="3.90.1340.10">
    <property type="entry name" value="Phage tail collar domain"/>
    <property type="match status" value="3"/>
</dbReference>
<sequence length="1214" mass="131305">MRNVGDELVGITLSKKVIMVWMIIVLVISSVPAQLGINQSAHAAATIPYVGEIQLFPYDRAPKGWVYAAGQSLPINQNSALFALLGTTFGGDGRTTFQVPNLTGKAPVGMGYYIALNGLFPSRDEGLSGSSNSTLGEVRLFPYYFVPTGWKALQGQTLSIQSYTDLYNMIGTKFGGDATNTFQLPVLTDLIPNVKYAISTDPSFQAENGTGDEYVGEVIPYLVPVVGNNLLSATGNLLSMNQNNVLYSLLEYRFGGNNQTVFAVPDLRGYQAQLNYYIVPEGLYPSLTTDQPQPVVNNDSYSVSQNKSQTGNVLTNDQNVISVGLQQPPAHGQVTMSPNGSFVYTPTIGYVGNDSFLYTGANASSGRQARVDITVLQGYTPVIDGVTNNSVYANTVTPTFNEGTATLNGVNFGKGTSITTDGIYTLIVTNEIGSTTVKFTIDQTKPVITGVASNMSYSTAPQIQFNEGTATLDNIAFNNGDTVSTEGDHTLVVTDLAGNQTTITFKVYFKRTLTFNSDGGSAIANMAVDYQSLASAPSDPTKSGYTFIGWYTDEAKTKPFSFTTTPINTDITLYAKWSVNAYKLSFETNGGTVVTDQMINYKELAIPPVAPERTGYTFAGWYTDNQLQSVFDFTSMPITTDTILYAKWLIKPYTATFDTDGGSLISDQLVNYQSLVKSPTDPIKSGYTFAGWYSDAARTTLYDWNTAITDNITLYGKWSKNAYTVSFDTYGGSAVANINVDYGDKIIAPASPTKFGYAFVGWYTDATLTTLFDFGQTPITSNMTLYADWSDQVYTVSFNTYGGSTIDDIFVNHGGKITAPTSPTRLGYTFVNWYLDNALTIPFDFDTTAINSNIMLQAKWKKKEDSTSNSTGSGGTSVPDKEVSTNGLLLLTKDQAGEVSLDNDISIRIPVGSINQPLNLSIVPIAEPANLMTNLNTLVSRVYELNKNFTQNFSIPITLTFAFNSAMVQPNQQVGVFYFDENQKIWISTGNSQVNGNQISTQVDHFTKYAVFVSNVSESVTPVVPPVTEPVAVPTATALTDIQGHWAEMMIQQAVSEGLVKGYTDGTFKPGAPVTRAEFMVMIMNGLSTSQEEAVLSFSDQNSIGSWAKSAIARAVQAGFIQGDAKGTFRPNAPVTRAEMAVIVSKVLQLNINSQATPSFADGAKIPKWAQAAVVAMQKSQLLSGKGNNTFAATDATTRAEAVKVLLSMRQYQK</sequence>
<feature type="domain" description="SLH" evidence="3">
    <location>
        <begin position="1034"/>
        <end position="1094"/>
    </location>
</feature>
<dbReference type="InterPro" id="IPR037053">
    <property type="entry name" value="Phage_tail_collar_dom_sf"/>
</dbReference>
<dbReference type="STRING" id="1886670.PTI45_00245"/>
<dbReference type="GO" id="GO:0030313">
    <property type="term" value="C:cell envelope"/>
    <property type="evidence" value="ECO:0007669"/>
    <property type="project" value="UniProtKB-SubCell"/>
</dbReference>
<evidence type="ECO:0000313" key="5">
    <source>
        <dbReference type="Proteomes" id="UP000094578"/>
    </source>
</evidence>
<dbReference type="Proteomes" id="UP000094578">
    <property type="component" value="Unassembled WGS sequence"/>
</dbReference>